<feature type="non-terminal residue" evidence="1">
    <location>
        <position position="1"/>
    </location>
</feature>
<reference evidence="1" key="1">
    <citation type="submission" date="2022-07" db="EMBL/GenBank/DDBJ databases">
        <title>Phylogenomic reconstructions and comparative analyses of Kickxellomycotina fungi.</title>
        <authorList>
            <person name="Reynolds N.K."/>
            <person name="Stajich J.E."/>
            <person name="Barry K."/>
            <person name="Grigoriev I.V."/>
            <person name="Crous P."/>
            <person name="Smith M.E."/>
        </authorList>
    </citation>
    <scope>NUCLEOTIDE SEQUENCE</scope>
    <source>
        <strain evidence="1">CBS 109366</strain>
    </source>
</reference>
<accession>A0ACC1JM66</accession>
<dbReference type="Proteomes" id="UP001140234">
    <property type="component" value="Unassembled WGS sequence"/>
</dbReference>
<evidence type="ECO:0000313" key="1">
    <source>
        <dbReference type="EMBL" id="KAJ2763243.1"/>
    </source>
</evidence>
<gene>
    <name evidence="1" type="ORF">IWQ57_005608</name>
</gene>
<organism evidence="1 2">
    <name type="scientific">Coemansia nantahalensis</name>
    <dbReference type="NCBI Taxonomy" id="2789366"/>
    <lineage>
        <taxon>Eukaryota</taxon>
        <taxon>Fungi</taxon>
        <taxon>Fungi incertae sedis</taxon>
        <taxon>Zoopagomycota</taxon>
        <taxon>Kickxellomycotina</taxon>
        <taxon>Kickxellomycetes</taxon>
        <taxon>Kickxellales</taxon>
        <taxon>Kickxellaceae</taxon>
        <taxon>Coemansia</taxon>
    </lineage>
</organism>
<keyword evidence="2" id="KW-1185">Reference proteome</keyword>
<proteinExistence type="predicted"/>
<sequence>GEDPKDDAKEDAKKDDVGDDPSEDLKDGPKADSRAGAPSSSHPAANGDHDEVPDPYAEGIYALSQAKRQRLGLDGSLLLELADAMADTVPGELLQRIAGVDIYVAGRPKPLAHITVEDERDMTAAEYTAYWAAWHPAQLA</sequence>
<dbReference type="EMBL" id="JANBUJ010002782">
    <property type="protein sequence ID" value="KAJ2763243.1"/>
    <property type="molecule type" value="Genomic_DNA"/>
</dbReference>
<name>A0ACC1JM66_9FUNG</name>
<evidence type="ECO:0000313" key="2">
    <source>
        <dbReference type="Proteomes" id="UP001140234"/>
    </source>
</evidence>
<comment type="caution">
    <text evidence="1">The sequence shown here is derived from an EMBL/GenBank/DDBJ whole genome shotgun (WGS) entry which is preliminary data.</text>
</comment>
<protein>
    <submittedName>
        <fullName evidence="1">Uncharacterized protein</fullName>
    </submittedName>
</protein>